<feature type="region of interest" description="Disordered" evidence="1">
    <location>
        <begin position="117"/>
        <end position="138"/>
    </location>
</feature>
<proteinExistence type="predicted"/>
<keyword evidence="3" id="KW-1185">Reference proteome</keyword>
<comment type="caution">
    <text evidence="2">The sequence shown here is derived from an EMBL/GenBank/DDBJ whole genome shotgun (WGS) entry which is preliminary data.</text>
</comment>
<reference evidence="2 3" key="1">
    <citation type="submission" date="2019-09" db="EMBL/GenBank/DDBJ databases">
        <title>Draft genome of the ectomycorrhizal ascomycete Sphaerosporella brunnea.</title>
        <authorList>
            <consortium name="DOE Joint Genome Institute"/>
            <person name="Benucci G.M."/>
            <person name="Marozzi G."/>
            <person name="Antonielli L."/>
            <person name="Sanchez S."/>
            <person name="Marco P."/>
            <person name="Wang X."/>
            <person name="Falini L.B."/>
            <person name="Barry K."/>
            <person name="Haridas S."/>
            <person name="Lipzen A."/>
            <person name="Labutti K."/>
            <person name="Grigoriev I.V."/>
            <person name="Murat C."/>
            <person name="Martin F."/>
            <person name="Albertini E."/>
            <person name="Donnini D."/>
            <person name="Bonito G."/>
        </authorList>
    </citation>
    <scope>NUCLEOTIDE SEQUENCE [LARGE SCALE GENOMIC DNA]</scope>
    <source>
        <strain evidence="2 3">Sb_GMNB300</strain>
    </source>
</reference>
<dbReference type="Proteomes" id="UP000326924">
    <property type="component" value="Unassembled WGS sequence"/>
</dbReference>
<sequence length="235" mass="25939">MLSIDHSQQDNVNQLKTPPRGSRTVHTYQLSTPAPPLQKLPRPRPSNTPARTPQAPRTHAPLRPAHNASPMDLTSTRVALVAAKRSPAQTHAQIHGGRFIRAVGGAGAGVDFSHFGARRRRRRRRTRRTGGRQRTTQPRGASEVGHLCICRVCTLCLGRTALVLNRLLECDVARTLWPMKRALSLSSFVFVPQLQHQINRYLLATSSTLRTYNVANGGFEIDILSKLIGNNALST</sequence>
<evidence type="ECO:0000313" key="2">
    <source>
        <dbReference type="EMBL" id="KAA8909296.1"/>
    </source>
</evidence>
<organism evidence="2 3">
    <name type="scientific">Sphaerosporella brunnea</name>
    <dbReference type="NCBI Taxonomy" id="1250544"/>
    <lineage>
        <taxon>Eukaryota</taxon>
        <taxon>Fungi</taxon>
        <taxon>Dikarya</taxon>
        <taxon>Ascomycota</taxon>
        <taxon>Pezizomycotina</taxon>
        <taxon>Pezizomycetes</taxon>
        <taxon>Pezizales</taxon>
        <taxon>Pyronemataceae</taxon>
        <taxon>Sphaerosporella</taxon>
    </lineage>
</organism>
<accession>A0A5J5F1W9</accession>
<dbReference type="InParanoid" id="A0A5J5F1W9"/>
<feature type="region of interest" description="Disordered" evidence="1">
    <location>
        <begin position="1"/>
        <end position="70"/>
    </location>
</feature>
<evidence type="ECO:0000256" key="1">
    <source>
        <dbReference type="SAM" id="MobiDB-lite"/>
    </source>
</evidence>
<feature type="compositionally biased region" description="Polar residues" evidence="1">
    <location>
        <begin position="1"/>
        <end position="16"/>
    </location>
</feature>
<dbReference type="AlphaFoldDB" id="A0A5J5F1W9"/>
<feature type="compositionally biased region" description="Pro residues" evidence="1">
    <location>
        <begin position="33"/>
        <end position="46"/>
    </location>
</feature>
<evidence type="ECO:0000313" key="3">
    <source>
        <dbReference type="Proteomes" id="UP000326924"/>
    </source>
</evidence>
<gene>
    <name evidence="2" type="ORF">FN846DRAFT_622444</name>
</gene>
<protein>
    <submittedName>
        <fullName evidence="2">Uncharacterized protein</fullName>
    </submittedName>
</protein>
<name>A0A5J5F1W9_9PEZI</name>
<feature type="compositionally biased region" description="Basic residues" evidence="1">
    <location>
        <begin position="117"/>
        <end position="131"/>
    </location>
</feature>
<dbReference type="EMBL" id="VXIS01000059">
    <property type="protein sequence ID" value="KAA8909296.1"/>
    <property type="molecule type" value="Genomic_DNA"/>
</dbReference>